<proteinExistence type="predicted"/>
<keyword evidence="1" id="KW-1133">Transmembrane helix</keyword>
<evidence type="ECO:0000313" key="2">
    <source>
        <dbReference type="EMBL" id="EAR13284.1"/>
    </source>
</evidence>
<organism evidence="2 3">
    <name type="scientific">Polaribacter irgensii 23-P</name>
    <dbReference type="NCBI Taxonomy" id="313594"/>
    <lineage>
        <taxon>Bacteria</taxon>
        <taxon>Pseudomonadati</taxon>
        <taxon>Bacteroidota</taxon>
        <taxon>Flavobacteriia</taxon>
        <taxon>Flavobacteriales</taxon>
        <taxon>Flavobacteriaceae</taxon>
    </lineage>
</organism>
<evidence type="ECO:0000256" key="1">
    <source>
        <dbReference type="SAM" id="Phobius"/>
    </source>
</evidence>
<dbReference type="STRING" id="313594.PI23P_02282"/>
<name>A4BWE3_9FLAO</name>
<keyword evidence="1" id="KW-0472">Membrane</keyword>
<feature type="transmembrane region" description="Helical" evidence="1">
    <location>
        <begin position="79"/>
        <end position="98"/>
    </location>
</feature>
<comment type="caution">
    <text evidence="2">The sequence shown here is derived from an EMBL/GenBank/DDBJ whole genome shotgun (WGS) entry which is preliminary data.</text>
</comment>
<sequence length="102" mass="11742">MVAELADADNYKAIYKPLKPQQYASPFVEKYVCEALFLMGESEYGSERLKKRFQPMAYNKMHSTLFEGGVMVEMDTAEVLQTMYGVVVVLLFLYNMFVDCIL</sequence>
<keyword evidence="3" id="KW-1185">Reference proteome</keyword>
<dbReference type="Proteomes" id="UP000003053">
    <property type="component" value="Unassembled WGS sequence"/>
</dbReference>
<dbReference type="EMBL" id="AAOG01000001">
    <property type="protein sequence ID" value="EAR13284.1"/>
    <property type="molecule type" value="Genomic_DNA"/>
</dbReference>
<reference evidence="2 3" key="1">
    <citation type="submission" date="2006-02" db="EMBL/GenBank/DDBJ databases">
        <authorList>
            <person name="Murray A."/>
            <person name="Staley J."/>
            <person name="Ferriera S."/>
            <person name="Johnson J."/>
            <person name="Kravitz S."/>
            <person name="Halpern A."/>
            <person name="Remington K."/>
            <person name="Beeson K."/>
            <person name="Tran B."/>
            <person name="Rogers Y.-H."/>
            <person name="Friedman R."/>
            <person name="Venter J.C."/>
        </authorList>
    </citation>
    <scope>NUCLEOTIDE SEQUENCE [LARGE SCALE GENOMIC DNA]</scope>
    <source>
        <strain evidence="2 3">23-P</strain>
    </source>
</reference>
<gene>
    <name evidence="2" type="ORF">PI23P_02282</name>
</gene>
<dbReference type="RefSeq" id="WP_004569080.1">
    <property type="nucleotide sequence ID" value="NZ_CH724148.1"/>
</dbReference>
<dbReference type="OrthoDB" id="9815108at2"/>
<keyword evidence="1" id="KW-0812">Transmembrane</keyword>
<evidence type="ECO:0000313" key="3">
    <source>
        <dbReference type="Proteomes" id="UP000003053"/>
    </source>
</evidence>
<protein>
    <submittedName>
        <fullName evidence="2">Uncharacterized protein</fullName>
    </submittedName>
</protein>
<dbReference type="HOGENOM" id="CLU_2274804_0_0_10"/>
<dbReference type="AlphaFoldDB" id="A4BWE3"/>
<dbReference type="eggNOG" id="COG3408">
    <property type="taxonomic scope" value="Bacteria"/>
</dbReference>
<accession>A4BWE3</accession>